<gene>
    <name evidence="1" type="ORF">NCTC11544_03220</name>
</gene>
<dbReference type="RefSeq" id="WP_115183828.1">
    <property type="nucleotide sequence ID" value="NZ_CAMKUF010000003.1"/>
</dbReference>
<dbReference type="EMBL" id="UGYN01000002">
    <property type="protein sequence ID" value="SUI70794.1"/>
    <property type="molecule type" value="Genomic_DNA"/>
</dbReference>
<evidence type="ECO:0000313" key="1">
    <source>
        <dbReference type="EMBL" id="SUI70794.1"/>
    </source>
</evidence>
<evidence type="ECO:0000313" key="2">
    <source>
        <dbReference type="Proteomes" id="UP000255529"/>
    </source>
</evidence>
<reference evidence="1 2" key="1">
    <citation type="submission" date="2018-06" db="EMBL/GenBank/DDBJ databases">
        <authorList>
            <consortium name="Pathogen Informatics"/>
            <person name="Doyle S."/>
        </authorList>
    </citation>
    <scope>NUCLEOTIDE SEQUENCE [LARGE SCALE GENOMIC DNA]</scope>
    <source>
        <strain evidence="1 2">NCTC11544</strain>
    </source>
</reference>
<accession>A0A379ZY96</accession>
<sequence length="161" mass="18834">MGLDINFFRQRKADYPMLPVNGDWTPVGDWVPCSPEWLEDGGDCVQAPRIYNHKTCNHYHPPLLVHSCHFRGFTALMHWVANSVGDVKSGELMAFDRSDIQMLQMLLSRLNEANCHEEFPDDSRDYCDVYWMQVDLLKTYVNSVLTGFDFSRHHLYFRASW</sequence>
<organism evidence="1 2">
    <name type="scientific">Serratia quinivorans</name>
    <dbReference type="NCBI Taxonomy" id="137545"/>
    <lineage>
        <taxon>Bacteria</taxon>
        <taxon>Pseudomonadati</taxon>
        <taxon>Pseudomonadota</taxon>
        <taxon>Gammaproteobacteria</taxon>
        <taxon>Enterobacterales</taxon>
        <taxon>Yersiniaceae</taxon>
        <taxon>Serratia</taxon>
    </lineage>
</organism>
<name>A0A379ZY96_9GAMM</name>
<proteinExistence type="predicted"/>
<dbReference type="Proteomes" id="UP000255529">
    <property type="component" value="Unassembled WGS sequence"/>
</dbReference>
<dbReference type="AlphaFoldDB" id="A0A379ZY96"/>
<protein>
    <submittedName>
        <fullName evidence="1">Uncharacterized protein</fullName>
    </submittedName>
</protein>